<feature type="transmembrane region" description="Helical" evidence="7">
    <location>
        <begin position="261"/>
        <end position="292"/>
    </location>
</feature>
<evidence type="ECO:0000256" key="2">
    <source>
        <dbReference type="ARBA" id="ARBA00022448"/>
    </source>
</evidence>
<evidence type="ECO:0000313" key="10">
    <source>
        <dbReference type="Proteomes" id="UP000750711"/>
    </source>
</evidence>
<comment type="caution">
    <text evidence="9">The sequence shown here is derived from an EMBL/GenBank/DDBJ whole genome shotgun (WGS) entry which is preliminary data.</text>
</comment>
<dbReference type="Proteomes" id="UP000750711">
    <property type="component" value="Unassembled WGS sequence"/>
</dbReference>
<comment type="subcellular location">
    <subcellularLocation>
        <location evidence="1">Membrane</location>
        <topology evidence="1">Multi-pass membrane protein</topology>
    </subcellularLocation>
</comment>
<protein>
    <recommendedName>
        <fullName evidence="11">Sucrose transporter</fullName>
    </recommendedName>
</protein>
<dbReference type="GO" id="GO:0008506">
    <property type="term" value="F:sucrose:proton symporter activity"/>
    <property type="evidence" value="ECO:0007669"/>
    <property type="project" value="TreeGrafter"/>
</dbReference>
<sequence>MIGGTFATIFSMVMLAWTKDVVEILAGVVGGDVHGERTQSAIVALAVMWVYVLNVAIQPVQSGIRAFIVDNCPSHQQVEASAWASRITGIGNVLGCLSGFMSFHDSSLFLQNSHFKVLCIIASLALAITVAISCVLVKEQDSRLDETPSRVPPSAAAIFREVYYSIRNMPPVTRRVCKTQFFAWMEATRAIIVDDAARVGSFAYFTFAIVSLMFNLILPFLLQPTSKASPLAGGHIKEVPSASALAIQGFTLPQAWTLSHILFSICMFSSFFIHSAVGGVVLISAVGFSWALTQWAPFALISEEIAGLQFQQRSSVGAAELVPRVQNQAGAVMGLHNMAIASPQIVAALACSALFRILQGIGVDDSLGWALRAAGLTIDDLKKSIEKRADLCVVHGYAPATTGTQRHERTTVSKSLLLLAEALGRARHRTAKLGGKRKPGRQSSSDHNGFRQFGSR</sequence>
<evidence type="ECO:0000256" key="8">
    <source>
        <dbReference type="SAM" id="SignalP"/>
    </source>
</evidence>
<organism evidence="9 10">
    <name type="scientific">Trichoglossum hirsutum</name>
    <dbReference type="NCBI Taxonomy" id="265104"/>
    <lineage>
        <taxon>Eukaryota</taxon>
        <taxon>Fungi</taxon>
        <taxon>Dikarya</taxon>
        <taxon>Ascomycota</taxon>
        <taxon>Pezizomycotina</taxon>
        <taxon>Geoglossomycetes</taxon>
        <taxon>Geoglossales</taxon>
        <taxon>Geoglossaceae</taxon>
        <taxon>Trichoglossum</taxon>
    </lineage>
</organism>
<keyword evidence="10" id="KW-1185">Reference proteome</keyword>
<keyword evidence="5 7" id="KW-0472">Membrane</keyword>
<feature type="transmembrane region" description="Helical" evidence="7">
    <location>
        <begin position="42"/>
        <end position="60"/>
    </location>
</feature>
<dbReference type="PANTHER" id="PTHR19432">
    <property type="entry name" value="SUGAR TRANSPORTER"/>
    <property type="match status" value="1"/>
</dbReference>
<gene>
    <name evidence="9" type="ORF">GP486_007338</name>
</gene>
<dbReference type="GO" id="GO:0005886">
    <property type="term" value="C:plasma membrane"/>
    <property type="evidence" value="ECO:0007669"/>
    <property type="project" value="TreeGrafter"/>
</dbReference>
<evidence type="ECO:0000256" key="3">
    <source>
        <dbReference type="ARBA" id="ARBA00022692"/>
    </source>
</evidence>
<dbReference type="EMBL" id="JAGHQM010002017">
    <property type="protein sequence ID" value="KAH0551447.1"/>
    <property type="molecule type" value="Genomic_DNA"/>
</dbReference>
<feature type="transmembrane region" description="Helical" evidence="7">
    <location>
        <begin position="202"/>
        <end position="222"/>
    </location>
</feature>
<evidence type="ECO:0000256" key="7">
    <source>
        <dbReference type="SAM" id="Phobius"/>
    </source>
</evidence>
<evidence type="ECO:0008006" key="11">
    <source>
        <dbReference type="Google" id="ProtNLM"/>
    </source>
</evidence>
<feature type="signal peptide" evidence="8">
    <location>
        <begin position="1"/>
        <end position="18"/>
    </location>
</feature>
<evidence type="ECO:0000313" key="9">
    <source>
        <dbReference type="EMBL" id="KAH0551447.1"/>
    </source>
</evidence>
<keyword evidence="4 7" id="KW-1133">Transmembrane helix</keyword>
<proteinExistence type="predicted"/>
<dbReference type="AlphaFoldDB" id="A0A9P8ICX6"/>
<dbReference type="PANTHER" id="PTHR19432:SF35">
    <property type="entry name" value="SOLUTE CARRIER FAMILY 45 MEMBER 3 ISOFORM X1"/>
    <property type="match status" value="1"/>
</dbReference>
<feature type="chain" id="PRO_5040191250" description="Sucrose transporter" evidence="8">
    <location>
        <begin position="19"/>
        <end position="456"/>
    </location>
</feature>
<keyword evidence="3 7" id="KW-0812">Transmembrane</keyword>
<evidence type="ECO:0000256" key="4">
    <source>
        <dbReference type="ARBA" id="ARBA00022989"/>
    </source>
</evidence>
<name>A0A9P8ICX6_9PEZI</name>
<feature type="transmembrane region" description="Helical" evidence="7">
    <location>
        <begin position="115"/>
        <end position="137"/>
    </location>
</feature>
<accession>A0A9P8ICX6</accession>
<dbReference type="SUPFAM" id="SSF103473">
    <property type="entry name" value="MFS general substrate transporter"/>
    <property type="match status" value="1"/>
</dbReference>
<keyword evidence="2" id="KW-0813">Transport</keyword>
<feature type="region of interest" description="Disordered" evidence="6">
    <location>
        <begin position="429"/>
        <end position="456"/>
    </location>
</feature>
<evidence type="ECO:0000256" key="1">
    <source>
        <dbReference type="ARBA" id="ARBA00004141"/>
    </source>
</evidence>
<dbReference type="InterPro" id="IPR036259">
    <property type="entry name" value="MFS_trans_sf"/>
</dbReference>
<keyword evidence="8" id="KW-0732">Signal</keyword>
<evidence type="ECO:0000256" key="5">
    <source>
        <dbReference type="ARBA" id="ARBA00023136"/>
    </source>
</evidence>
<reference evidence="9" key="1">
    <citation type="submission" date="2021-03" db="EMBL/GenBank/DDBJ databases">
        <title>Comparative genomics and phylogenomic investigation of the class Geoglossomycetes provide insights into ecological specialization and systematics.</title>
        <authorList>
            <person name="Melie T."/>
            <person name="Pirro S."/>
            <person name="Miller A.N."/>
            <person name="Quandt A."/>
        </authorList>
    </citation>
    <scope>NUCLEOTIDE SEQUENCE</scope>
    <source>
        <strain evidence="9">CAQ_001_2017</strain>
    </source>
</reference>
<feature type="transmembrane region" description="Helical" evidence="7">
    <location>
        <begin position="81"/>
        <end position="103"/>
    </location>
</feature>
<feature type="compositionally biased region" description="Basic residues" evidence="6">
    <location>
        <begin position="429"/>
        <end position="440"/>
    </location>
</feature>
<evidence type="ECO:0000256" key="6">
    <source>
        <dbReference type="SAM" id="MobiDB-lite"/>
    </source>
</evidence>